<dbReference type="EMBL" id="BSEV01000003">
    <property type="protein sequence ID" value="GLK08856.1"/>
    <property type="molecule type" value="Genomic_DNA"/>
</dbReference>
<evidence type="ECO:0000313" key="1">
    <source>
        <dbReference type="EMBL" id="GLK08856.1"/>
    </source>
</evidence>
<sequence length="146" mass="16044">MAAEDRHAIVKDLLSLPFPQEARQLEGFSSSGPGHHVRVLQASQDFWDDRSEETVDAAEQEIDVTYRELVATLTAHWGDPEAVDLEPYLSGELPAAEPMGLLCLLSGEMLVWRRPETGRWVALAVGQADREFPVELLAAVGDAPLP</sequence>
<comment type="caution">
    <text evidence="1">The sequence shown here is derived from an EMBL/GenBank/DDBJ whole genome shotgun (WGS) entry which is preliminary data.</text>
</comment>
<dbReference type="RefSeq" id="WP_271217334.1">
    <property type="nucleotide sequence ID" value="NZ_BAAAVD010000003.1"/>
</dbReference>
<dbReference type="Proteomes" id="UP001143474">
    <property type="component" value="Unassembled WGS sequence"/>
</dbReference>
<protein>
    <submittedName>
        <fullName evidence="1">Uncharacterized protein</fullName>
    </submittedName>
</protein>
<reference evidence="1" key="2">
    <citation type="submission" date="2023-01" db="EMBL/GenBank/DDBJ databases">
        <authorList>
            <person name="Sun Q."/>
            <person name="Evtushenko L."/>
        </authorList>
    </citation>
    <scope>NUCLEOTIDE SEQUENCE</scope>
    <source>
        <strain evidence="1">VKM Ac-2007</strain>
    </source>
</reference>
<dbReference type="AlphaFoldDB" id="A0A9W6HZV7"/>
<keyword evidence="2" id="KW-1185">Reference proteome</keyword>
<proteinExistence type="predicted"/>
<gene>
    <name evidence="1" type="ORF">GCM10017600_22610</name>
</gene>
<organism evidence="1 2">
    <name type="scientific">Streptosporangium carneum</name>
    <dbReference type="NCBI Taxonomy" id="47481"/>
    <lineage>
        <taxon>Bacteria</taxon>
        <taxon>Bacillati</taxon>
        <taxon>Actinomycetota</taxon>
        <taxon>Actinomycetes</taxon>
        <taxon>Streptosporangiales</taxon>
        <taxon>Streptosporangiaceae</taxon>
        <taxon>Streptosporangium</taxon>
    </lineage>
</organism>
<reference evidence="1" key="1">
    <citation type="journal article" date="2014" name="Int. J. Syst. Evol. Microbiol.">
        <title>Complete genome sequence of Corynebacterium casei LMG S-19264T (=DSM 44701T), isolated from a smear-ripened cheese.</title>
        <authorList>
            <consortium name="US DOE Joint Genome Institute (JGI-PGF)"/>
            <person name="Walter F."/>
            <person name="Albersmeier A."/>
            <person name="Kalinowski J."/>
            <person name="Ruckert C."/>
        </authorList>
    </citation>
    <scope>NUCLEOTIDE SEQUENCE</scope>
    <source>
        <strain evidence="1">VKM Ac-2007</strain>
    </source>
</reference>
<evidence type="ECO:0000313" key="2">
    <source>
        <dbReference type="Proteomes" id="UP001143474"/>
    </source>
</evidence>
<accession>A0A9W6HZV7</accession>
<name>A0A9W6HZV7_9ACTN</name>